<evidence type="ECO:0000313" key="2">
    <source>
        <dbReference type="Proteomes" id="UP001321453"/>
    </source>
</evidence>
<name>A0ABT7S2N1_9CELL</name>
<dbReference type="EMBL" id="JAUCGR010000001">
    <property type="protein sequence ID" value="MDM7829868.1"/>
    <property type="molecule type" value="Genomic_DNA"/>
</dbReference>
<dbReference type="NCBIfam" id="NF033179">
    <property type="entry name" value="TnsA_like_Actin"/>
    <property type="match status" value="1"/>
</dbReference>
<dbReference type="Proteomes" id="UP001321453">
    <property type="component" value="Unassembled WGS sequence"/>
</dbReference>
<dbReference type="RefSeq" id="WP_289444304.1">
    <property type="nucleotide sequence ID" value="NZ_JAUCGR010000001.1"/>
</dbReference>
<accession>A0ABT7S2N1</accession>
<keyword evidence="2" id="KW-1185">Reference proteome</keyword>
<gene>
    <name evidence="1" type="ORF">QRT05_00860</name>
</gene>
<organism evidence="1 2">
    <name type="scientific">Cellulomonas edaphi</name>
    <dbReference type="NCBI Taxonomy" id="3053468"/>
    <lineage>
        <taxon>Bacteria</taxon>
        <taxon>Bacillati</taxon>
        <taxon>Actinomycetota</taxon>
        <taxon>Actinomycetes</taxon>
        <taxon>Micrococcales</taxon>
        <taxon>Cellulomonadaceae</taxon>
        <taxon>Cellulomonas</taxon>
    </lineage>
</organism>
<comment type="caution">
    <text evidence="1">The sequence shown here is derived from an EMBL/GenBank/DDBJ whole genome shotgun (WGS) entry which is preliminary data.</text>
</comment>
<reference evidence="1 2" key="1">
    <citation type="submission" date="2023-06" db="EMBL/GenBank/DDBJ databases">
        <title>Cellulomonas sp. MW9 Whole genome sequence.</title>
        <authorList>
            <person name="Park S."/>
        </authorList>
    </citation>
    <scope>NUCLEOTIDE SEQUENCE [LARGE SCALE GENOMIC DNA]</scope>
    <source>
        <strain evidence="1 2">MW9</strain>
    </source>
</reference>
<proteinExistence type="predicted"/>
<dbReference type="InterPro" id="IPR048000">
    <property type="entry name" value="TnsA-like"/>
</dbReference>
<protein>
    <submittedName>
        <fullName evidence="1">TnsA-like heteromeric transposase endonuclease subunit</fullName>
    </submittedName>
</protein>
<sequence>MDAGALRVRYITSEGQEQETSLASVDGSHVARGLPVRIPPSYVGQSNYPGLFWSATNAGHVWYESLLELAWLWLADFDPHVRRIAAQPFELTGRDGERDRTRFPDFLVIDEHQEVRVIDVKLERMLDKPDVRASLNWTGHALGARGWPYEVWSGAHPTILRNVRLLAAARRPNIVPDSAVDSVVASCPATGTSLGELERSARATATTATPRIVVFAALWRGQLVCDLRAPINARTLVSAA</sequence>
<evidence type="ECO:0000313" key="1">
    <source>
        <dbReference type="EMBL" id="MDM7829868.1"/>
    </source>
</evidence>